<evidence type="ECO:0000313" key="1">
    <source>
        <dbReference type="EMBL" id="QCP55038.1"/>
    </source>
</evidence>
<dbReference type="InterPro" id="IPR029063">
    <property type="entry name" value="SAM-dependent_MTases_sf"/>
</dbReference>
<sequence length="299" mass="34165">MSHSWNDISANDLISSSSDVKNYYSKKTSDILHKYGPGPRVHFHVGYFSTNESTDTTVPLQIIQQRLVTSQEALITHCARAWIGRSLRAAELLDIGCGLGGGAIYWAQEHGANVTALTNMAEHVPIISDFAKQADEQRRIKTLLTDVHDFIPQQKYDAAVAIESSGYMDRVKLFQIVGRSLKSNGWFGIVEHFLCRHEWAGFIDKYYKTHLGTITEYIDAAHAAGFELDQNEDLTDRVSEFWMQSMAWSSMKLDSYSEHLQPMVIERARLIESVIAHGKLFRIWRDHAVETRMLRFRLR</sequence>
<accession>A0A4P8J014</accession>
<dbReference type="PANTHER" id="PTHR44068">
    <property type="entry name" value="ZGC:194242"/>
    <property type="match status" value="1"/>
</dbReference>
<name>A0A4P8J014_9BURK</name>
<dbReference type="CDD" id="cd02440">
    <property type="entry name" value="AdoMet_MTases"/>
    <property type="match status" value="1"/>
</dbReference>
<dbReference type="AlphaFoldDB" id="A0A4P8J014"/>
<dbReference type="InterPro" id="IPR050447">
    <property type="entry name" value="Erg6_SMT_methyltransf"/>
</dbReference>
<keyword evidence="1" id="KW-0489">Methyltransferase</keyword>
<reference evidence="1 2" key="1">
    <citation type="submission" date="2019-05" db="EMBL/GenBank/DDBJ databases">
        <title>Burkholderia sp. DHOD12, isolated from subtropical forest soil.</title>
        <authorList>
            <person name="Gao Z.-H."/>
            <person name="Qiu L.-H."/>
        </authorList>
    </citation>
    <scope>NUCLEOTIDE SEQUENCE [LARGE SCALE GENOMIC DNA]</scope>
    <source>
        <strain evidence="1 2">DHOD12</strain>
    </source>
</reference>
<dbReference type="OrthoDB" id="5449367at2"/>
<dbReference type="PANTHER" id="PTHR44068:SF11">
    <property type="entry name" value="GERANYL DIPHOSPHATE 2-C-METHYLTRANSFERASE"/>
    <property type="match status" value="1"/>
</dbReference>
<dbReference type="EMBL" id="CP040078">
    <property type="protein sequence ID" value="QCP55038.1"/>
    <property type="molecule type" value="Genomic_DNA"/>
</dbReference>
<dbReference type="Gene3D" id="3.40.50.150">
    <property type="entry name" value="Vaccinia Virus protein VP39"/>
    <property type="match status" value="1"/>
</dbReference>
<dbReference type="GO" id="GO:0032259">
    <property type="term" value="P:methylation"/>
    <property type="evidence" value="ECO:0007669"/>
    <property type="project" value="UniProtKB-KW"/>
</dbReference>
<keyword evidence="2" id="KW-1185">Reference proteome</keyword>
<organism evidence="1 2">
    <name type="scientific">Trinickia violacea</name>
    <dbReference type="NCBI Taxonomy" id="2571746"/>
    <lineage>
        <taxon>Bacteria</taxon>
        <taxon>Pseudomonadati</taxon>
        <taxon>Pseudomonadota</taxon>
        <taxon>Betaproteobacteria</taxon>
        <taxon>Burkholderiales</taxon>
        <taxon>Burkholderiaceae</taxon>
        <taxon>Trinickia</taxon>
    </lineage>
</organism>
<dbReference type="GO" id="GO:0008168">
    <property type="term" value="F:methyltransferase activity"/>
    <property type="evidence" value="ECO:0007669"/>
    <property type="project" value="UniProtKB-KW"/>
</dbReference>
<dbReference type="Proteomes" id="UP000298656">
    <property type="component" value="Chromosome 2"/>
</dbReference>
<protein>
    <submittedName>
        <fullName evidence="1">Methyltransferase domain-containing protein</fullName>
    </submittedName>
</protein>
<dbReference type="SUPFAM" id="SSF53335">
    <property type="entry name" value="S-adenosyl-L-methionine-dependent methyltransferases"/>
    <property type="match status" value="1"/>
</dbReference>
<keyword evidence="1" id="KW-0808">Transferase</keyword>
<gene>
    <name evidence="1" type="ORF">FAZ95_37095</name>
</gene>
<dbReference type="Pfam" id="PF02353">
    <property type="entry name" value="CMAS"/>
    <property type="match status" value="1"/>
</dbReference>
<dbReference type="KEGG" id="tvl:FAZ95_37095"/>
<proteinExistence type="predicted"/>
<evidence type="ECO:0000313" key="2">
    <source>
        <dbReference type="Proteomes" id="UP000298656"/>
    </source>
</evidence>
<dbReference type="RefSeq" id="WP_137337795.1">
    <property type="nucleotide sequence ID" value="NZ_CP040078.1"/>
</dbReference>